<evidence type="ECO:0000259" key="13">
    <source>
        <dbReference type="PROSITE" id="PS50808"/>
    </source>
</evidence>
<keyword evidence="15" id="KW-1185">Reference proteome</keyword>
<dbReference type="GO" id="GO:0005634">
    <property type="term" value="C:nucleus"/>
    <property type="evidence" value="ECO:0007669"/>
    <property type="project" value="UniProtKB-SubCell"/>
</dbReference>
<dbReference type="SUPFAM" id="SSF50104">
    <property type="entry name" value="Translation proteins SH3-like domain"/>
    <property type="match status" value="1"/>
</dbReference>
<dbReference type="InterPro" id="IPR041991">
    <property type="entry name" value="Ribosomal_eL27_KOW"/>
</dbReference>
<organism evidence="14 15">
    <name type="scientific">Microthlaspi erraticum</name>
    <dbReference type="NCBI Taxonomy" id="1685480"/>
    <lineage>
        <taxon>Eukaryota</taxon>
        <taxon>Viridiplantae</taxon>
        <taxon>Streptophyta</taxon>
        <taxon>Embryophyta</taxon>
        <taxon>Tracheophyta</taxon>
        <taxon>Spermatophyta</taxon>
        <taxon>Magnoliopsida</taxon>
        <taxon>eudicotyledons</taxon>
        <taxon>Gunneridae</taxon>
        <taxon>Pentapetalae</taxon>
        <taxon>rosids</taxon>
        <taxon>malvids</taxon>
        <taxon>Brassicales</taxon>
        <taxon>Brassicaceae</taxon>
        <taxon>Coluteocarpeae</taxon>
        <taxon>Microthlaspi</taxon>
    </lineage>
</organism>
<gene>
    <name evidence="14" type="ORF">MERR_LOCUS17460</name>
</gene>
<comment type="subcellular location">
    <subcellularLocation>
        <location evidence="1">Nucleus</location>
    </subcellularLocation>
</comment>
<dbReference type="GO" id="GO:0003735">
    <property type="term" value="F:structural constituent of ribosome"/>
    <property type="evidence" value="ECO:0007669"/>
    <property type="project" value="InterPro"/>
</dbReference>
<accession>A0A6D2IIY9</accession>
<dbReference type="PANTHER" id="PTHR32166:SF120">
    <property type="entry name" value="HAT TRANSPOSON SUPERFAMILY"/>
    <property type="match status" value="1"/>
</dbReference>
<evidence type="ECO:0000256" key="6">
    <source>
        <dbReference type="ARBA" id="ARBA00022980"/>
    </source>
</evidence>
<comment type="similarity">
    <text evidence="2">Belongs to the eukaryotic ribosomal protein eL27 family.</text>
</comment>
<feature type="compositionally biased region" description="Basic residues" evidence="12">
    <location>
        <begin position="346"/>
        <end position="355"/>
    </location>
</feature>
<dbReference type="Pfam" id="PF01777">
    <property type="entry name" value="Ribosomal_L27e"/>
    <property type="match status" value="1"/>
</dbReference>
<feature type="coiled-coil region" evidence="11">
    <location>
        <begin position="100"/>
        <end position="127"/>
    </location>
</feature>
<feature type="domain" description="BED-type" evidence="13">
    <location>
        <begin position="216"/>
        <end position="274"/>
    </location>
</feature>
<dbReference type="InterPro" id="IPR008991">
    <property type="entry name" value="Translation_prot_SH3-like_sf"/>
</dbReference>
<evidence type="ECO:0000313" key="14">
    <source>
        <dbReference type="EMBL" id="CAA7030225.1"/>
    </source>
</evidence>
<dbReference type="AlphaFoldDB" id="A0A6D2IIY9"/>
<dbReference type="InterPro" id="IPR001141">
    <property type="entry name" value="Ribosomal_eL27"/>
</dbReference>
<dbReference type="InterPro" id="IPR012337">
    <property type="entry name" value="RNaseH-like_sf"/>
</dbReference>
<protein>
    <recommendedName>
        <fullName evidence="13">BED-type domain-containing protein</fullName>
    </recommendedName>
</protein>
<dbReference type="GO" id="GO:0006412">
    <property type="term" value="P:translation"/>
    <property type="evidence" value="ECO:0007669"/>
    <property type="project" value="InterPro"/>
</dbReference>
<dbReference type="Pfam" id="PF05699">
    <property type="entry name" value="Dimer_Tnp_hAT"/>
    <property type="match status" value="1"/>
</dbReference>
<dbReference type="CDD" id="cd06090">
    <property type="entry name" value="KOW_RPL27"/>
    <property type="match status" value="1"/>
</dbReference>
<evidence type="ECO:0000256" key="3">
    <source>
        <dbReference type="ARBA" id="ARBA00022723"/>
    </source>
</evidence>
<keyword evidence="11" id="KW-0175">Coiled coil</keyword>
<reference evidence="14" key="1">
    <citation type="submission" date="2020-01" db="EMBL/GenBank/DDBJ databases">
        <authorList>
            <person name="Mishra B."/>
        </authorList>
    </citation>
    <scope>NUCLEOTIDE SEQUENCE [LARGE SCALE GENOMIC DNA]</scope>
</reference>
<sequence>MVKFLKQNKAVILLQGRYAGKKAVIIKSFDDGSRDRPYGHCLVAGLKKYPSKVIRKDSAKKTAKKSRVKCFIKLVNYQHLMPTRYTLDVDLKDVATIDALQSKDKKVAALKEAKAKLEERFKTGKNRWFFTKLRKISQTLHFSVALRFLSSVSPTPLLRLIPPSSSPEPNSLYRNFNQVLFRTDPTPRNQPGHNLQTKKASLRMDSDLEPVALTPQKQDSAWKHCLVYKYGDRVQMRCLYCRKMFKGGGITRVKEHLAGKKGQGTICDQVPEEVRLFLQQCIDGTVRRQRKRRKSSPEPLPIAYFPPGDELETTTTTQIVPAGPSDADDNGFKSPELVAGQSSGRTKQRTYRSRKNSNNNAAFDRSDLANVEVGDGDLMENLIPVAISSVKNIVHPSSKEREKTVHMAIGRFLFDIGADFDAVSSVNFQPLFDAIVSGGFGVSIPNHEDLRGWVLKSCVEEMKNEIDECKLLWKKTGCSVLVQELSSNEATKVLNFFVYSPEKVVFLKSVDASEILASSSDGDVDDDDKLYELLKEVVEEVGETSVVQVITKCEDHYVSAGKKLMDVYRSLYWVPCAAHCLEKMLEEFGKIDWISDIIEQARTVTRIIYNHSDVLNLMRRFTFGNDIVLPGFTVSATNFATMARFADLKPHLQSMVTSSEWNECPYSKEAGGLAMAETISDESFWKALTLANNITVPLLRVLKIVCSEKRPAMGYVYAGLYRAKEAIKTHLVHREDYIIYWKIIDKWWLQQHRLPLHAAGFYLNPKFFYSIDEEMRSEIHLAVVDCIEKLVPDVNVQDVIVKDINSYKNAGGIFGRNLAIRARDTMLPAEWWSTYGESCLNLSRFAIRILSQTCSSLVGSGRNLTPVKQVYETKNSIERQRLSDLVFVQYNMRLRRLGVESGDEIVDPLSYSNMEVLEDWVSRNQVCIEGNGSSDWKSLEPVKRTEEIAVIDETEDLGSGFDDAEIFKGEKEVSDEGYYTNISEKLFT</sequence>
<keyword evidence="4 10" id="KW-0863">Zinc-finger</keyword>
<dbReference type="GO" id="GO:0008270">
    <property type="term" value="F:zinc ion binding"/>
    <property type="evidence" value="ECO:0007669"/>
    <property type="project" value="UniProtKB-KW"/>
</dbReference>
<keyword evidence="8" id="KW-0539">Nucleus</keyword>
<evidence type="ECO:0000256" key="4">
    <source>
        <dbReference type="ARBA" id="ARBA00022771"/>
    </source>
</evidence>
<dbReference type="SUPFAM" id="SSF53098">
    <property type="entry name" value="Ribonuclease H-like"/>
    <property type="match status" value="1"/>
</dbReference>
<evidence type="ECO:0000256" key="11">
    <source>
        <dbReference type="SAM" id="Coils"/>
    </source>
</evidence>
<dbReference type="GO" id="GO:0046983">
    <property type="term" value="F:protein dimerization activity"/>
    <property type="evidence" value="ECO:0007669"/>
    <property type="project" value="InterPro"/>
</dbReference>
<dbReference type="InterPro" id="IPR008906">
    <property type="entry name" value="HATC_C_dom"/>
</dbReference>
<dbReference type="GO" id="GO:0003677">
    <property type="term" value="F:DNA binding"/>
    <property type="evidence" value="ECO:0007669"/>
    <property type="project" value="UniProtKB-KW"/>
</dbReference>
<dbReference type="OrthoDB" id="645489at2759"/>
<keyword evidence="5" id="KW-0862">Zinc</keyword>
<keyword evidence="6" id="KW-0689">Ribosomal protein</keyword>
<keyword evidence="3" id="KW-0479">Metal-binding</keyword>
<evidence type="ECO:0000256" key="5">
    <source>
        <dbReference type="ARBA" id="ARBA00022833"/>
    </source>
</evidence>
<evidence type="ECO:0000256" key="8">
    <source>
        <dbReference type="ARBA" id="ARBA00023242"/>
    </source>
</evidence>
<evidence type="ECO:0000256" key="7">
    <source>
        <dbReference type="ARBA" id="ARBA00023125"/>
    </source>
</evidence>
<evidence type="ECO:0000256" key="10">
    <source>
        <dbReference type="PROSITE-ProRule" id="PRU00027"/>
    </source>
</evidence>
<comment type="caution">
    <text evidence="14">The sequence shown here is derived from an EMBL/GenBank/DDBJ whole genome shotgun (WGS) entry which is preliminary data.</text>
</comment>
<dbReference type="InterPro" id="IPR003656">
    <property type="entry name" value="Znf_BED"/>
</dbReference>
<dbReference type="GO" id="GO:1990904">
    <property type="term" value="C:ribonucleoprotein complex"/>
    <property type="evidence" value="ECO:0007669"/>
    <property type="project" value="UniProtKB-KW"/>
</dbReference>
<proteinExistence type="inferred from homology"/>
<dbReference type="InterPro" id="IPR007021">
    <property type="entry name" value="DUF659"/>
</dbReference>
<evidence type="ECO:0000256" key="12">
    <source>
        <dbReference type="SAM" id="MobiDB-lite"/>
    </source>
</evidence>
<dbReference type="GO" id="GO:0005840">
    <property type="term" value="C:ribosome"/>
    <property type="evidence" value="ECO:0007669"/>
    <property type="project" value="UniProtKB-KW"/>
</dbReference>
<keyword evidence="9" id="KW-0687">Ribonucleoprotein</keyword>
<dbReference type="InterPro" id="IPR038655">
    <property type="entry name" value="Ribosomal_eL27_sf"/>
</dbReference>
<dbReference type="FunFam" id="2.30.30.770:FF:000001">
    <property type="entry name" value="60S ribosomal protein L27"/>
    <property type="match status" value="1"/>
</dbReference>
<dbReference type="Pfam" id="PF04937">
    <property type="entry name" value="DUF659"/>
    <property type="match status" value="1"/>
</dbReference>
<dbReference type="Proteomes" id="UP000467841">
    <property type="component" value="Unassembled WGS sequence"/>
</dbReference>
<evidence type="ECO:0000256" key="9">
    <source>
        <dbReference type="ARBA" id="ARBA00023274"/>
    </source>
</evidence>
<keyword evidence="7" id="KW-0238">DNA-binding</keyword>
<feature type="region of interest" description="Disordered" evidence="12">
    <location>
        <begin position="287"/>
        <end position="308"/>
    </location>
</feature>
<name>A0A6D2IIY9_9BRAS</name>
<dbReference type="PROSITE" id="PS50808">
    <property type="entry name" value="ZF_BED"/>
    <property type="match status" value="1"/>
</dbReference>
<dbReference type="EMBL" id="CACVBM020001092">
    <property type="protein sequence ID" value="CAA7030225.1"/>
    <property type="molecule type" value="Genomic_DNA"/>
</dbReference>
<evidence type="ECO:0000313" key="15">
    <source>
        <dbReference type="Proteomes" id="UP000467841"/>
    </source>
</evidence>
<dbReference type="Gene3D" id="2.30.30.770">
    <property type="match status" value="1"/>
</dbReference>
<evidence type="ECO:0000256" key="1">
    <source>
        <dbReference type="ARBA" id="ARBA00004123"/>
    </source>
</evidence>
<feature type="region of interest" description="Disordered" evidence="12">
    <location>
        <begin position="322"/>
        <end position="361"/>
    </location>
</feature>
<evidence type="ECO:0000256" key="2">
    <source>
        <dbReference type="ARBA" id="ARBA00009124"/>
    </source>
</evidence>
<dbReference type="PANTHER" id="PTHR32166">
    <property type="entry name" value="OSJNBA0013A04.12 PROTEIN"/>
    <property type="match status" value="1"/>
</dbReference>